<proteinExistence type="inferred from homology"/>
<dbReference type="Proteomes" id="UP000799421">
    <property type="component" value="Unassembled WGS sequence"/>
</dbReference>
<keyword evidence="3 6" id="KW-0812">Transmembrane</keyword>
<keyword evidence="8" id="KW-1185">Reference proteome</keyword>
<dbReference type="NCBIfam" id="TIGR00797">
    <property type="entry name" value="matE"/>
    <property type="match status" value="1"/>
</dbReference>
<evidence type="ECO:0000256" key="5">
    <source>
        <dbReference type="ARBA" id="ARBA00023136"/>
    </source>
</evidence>
<protein>
    <submittedName>
        <fullName evidence="7">MATE efflux family protein</fullName>
    </submittedName>
</protein>
<dbReference type="OrthoDB" id="2126698at2759"/>
<evidence type="ECO:0000256" key="1">
    <source>
        <dbReference type="ARBA" id="ARBA00004141"/>
    </source>
</evidence>
<dbReference type="GO" id="GO:1990961">
    <property type="term" value="P:xenobiotic detoxification by transmembrane export across the plasma membrane"/>
    <property type="evidence" value="ECO:0007669"/>
    <property type="project" value="InterPro"/>
</dbReference>
<feature type="transmembrane region" description="Helical" evidence="6">
    <location>
        <begin position="474"/>
        <end position="495"/>
    </location>
</feature>
<dbReference type="GO" id="GO:0016020">
    <property type="term" value="C:membrane"/>
    <property type="evidence" value="ECO:0007669"/>
    <property type="project" value="UniProtKB-SubCell"/>
</dbReference>
<dbReference type="GO" id="GO:0015297">
    <property type="term" value="F:antiporter activity"/>
    <property type="evidence" value="ECO:0007669"/>
    <property type="project" value="InterPro"/>
</dbReference>
<feature type="transmembrane region" description="Helical" evidence="6">
    <location>
        <begin position="333"/>
        <end position="352"/>
    </location>
</feature>
<evidence type="ECO:0000313" key="7">
    <source>
        <dbReference type="EMBL" id="KAF2861051.1"/>
    </source>
</evidence>
<dbReference type="AlphaFoldDB" id="A0A6A7C0L1"/>
<evidence type="ECO:0000256" key="6">
    <source>
        <dbReference type="SAM" id="Phobius"/>
    </source>
</evidence>
<name>A0A6A7C0L1_9PEZI</name>
<dbReference type="InterPro" id="IPR045069">
    <property type="entry name" value="MATE_euk"/>
</dbReference>
<dbReference type="EMBL" id="MU005976">
    <property type="protein sequence ID" value="KAF2861051.1"/>
    <property type="molecule type" value="Genomic_DNA"/>
</dbReference>
<dbReference type="CDD" id="cd13132">
    <property type="entry name" value="MATE_eukaryotic"/>
    <property type="match status" value="1"/>
</dbReference>
<dbReference type="Pfam" id="PF01554">
    <property type="entry name" value="MatE"/>
    <property type="match status" value="2"/>
</dbReference>
<gene>
    <name evidence="7" type="ORF">K470DRAFT_257399</name>
</gene>
<dbReference type="GO" id="GO:0042910">
    <property type="term" value="F:xenobiotic transmembrane transporter activity"/>
    <property type="evidence" value="ECO:0007669"/>
    <property type="project" value="InterPro"/>
</dbReference>
<keyword evidence="4 6" id="KW-1133">Transmembrane helix</keyword>
<dbReference type="PANTHER" id="PTHR11206">
    <property type="entry name" value="MULTIDRUG RESISTANCE PROTEIN"/>
    <property type="match status" value="1"/>
</dbReference>
<feature type="transmembrane region" description="Helical" evidence="6">
    <location>
        <begin position="373"/>
        <end position="393"/>
    </location>
</feature>
<accession>A0A6A7C0L1</accession>
<evidence type="ECO:0000256" key="3">
    <source>
        <dbReference type="ARBA" id="ARBA00022692"/>
    </source>
</evidence>
<dbReference type="InterPro" id="IPR002528">
    <property type="entry name" value="MATE_fam"/>
</dbReference>
<feature type="transmembrane region" description="Helical" evidence="6">
    <location>
        <begin position="223"/>
        <end position="242"/>
    </location>
</feature>
<organism evidence="7 8">
    <name type="scientific">Piedraia hortae CBS 480.64</name>
    <dbReference type="NCBI Taxonomy" id="1314780"/>
    <lineage>
        <taxon>Eukaryota</taxon>
        <taxon>Fungi</taxon>
        <taxon>Dikarya</taxon>
        <taxon>Ascomycota</taxon>
        <taxon>Pezizomycotina</taxon>
        <taxon>Dothideomycetes</taxon>
        <taxon>Dothideomycetidae</taxon>
        <taxon>Capnodiales</taxon>
        <taxon>Piedraiaceae</taxon>
        <taxon>Piedraia</taxon>
    </lineage>
</organism>
<comment type="subcellular location">
    <subcellularLocation>
        <location evidence="1">Membrane</location>
        <topology evidence="1">Multi-pass membrane protein</topology>
    </subcellularLocation>
</comment>
<feature type="transmembrane region" description="Helical" evidence="6">
    <location>
        <begin position="248"/>
        <end position="274"/>
    </location>
</feature>
<keyword evidence="5 6" id="KW-0472">Membrane</keyword>
<evidence type="ECO:0000256" key="4">
    <source>
        <dbReference type="ARBA" id="ARBA00022989"/>
    </source>
</evidence>
<evidence type="ECO:0000256" key="2">
    <source>
        <dbReference type="ARBA" id="ARBA00010199"/>
    </source>
</evidence>
<comment type="similarity">
    <text evidence="2">Belongs to the multi antimicrobial extrusion (MATE) (TC 2.A.66.1) family.</text>
</comment>
<feature type="transmembrane region" description="Helical" evidence="6">
    <location>
        <begin position="295"/>
        <end position="313"/>
    </location>
</feature>
<feature type="transmembrane region" description="Helical" evidence="6">
    <location>
        <begin position="154"/>
        <end position="171"/>
    </location>
</feature>
<evidence type="ECO:0000313" key="8">
    <source>
        <dbReference type="Proteomes" id="UP000799421"/>
    </source>
</evidence>
<feature type="transmembrane region" description="Helical" evidence="6">
    <location>
        <begin position="191"/>
        <end position="211"/>
    </location>
</feature>
<feature type="transmembrane region" description="Helical" evidence="6">
    <location>
        <begin position="443"/>
        <end position="467"/>
    </location>
</feature>
<sequence length="513" mass="54551">MSSPPSNPIADSILADDLSPEDEFPITTTQLPSTDLLSATEASPLLFTTEPPVPTRIPSSEPTTTPLREASLLTRFTLPLMGTFFLQNSHTLTSVFTVGRLGRIPLAAISLGSMTATITGYAVYQGLATSLDTLCPQAYGSGRKPLVGLQLQRMVLFLWAITIPIAGLWLAGSKILHLIVPEGDSEIAELAGLYLRLLILGAPGYASFESGKRYVQAQGKFNSTLYILLLSAPLNIALHFLFVWHLGWGFIGCPLATVTVETLMPLLLAGYIYLFGDPECWPPLSPKILKNWGGMLRLALPGLVMVLAEFLAFEILTLASARLGGTVLAAQTVLQSLSVLAYQLPFPLSIAASNRVANLIGAGRARDARASCAAVLVLGSGVGVLNMLVLWGLRDYLPWLFTDDGDVVGLVIRTLPLCAAFQVADSLGAQGNGLLRGVGRQRIGGWVGLGAYYGVAIPVSVGTAFGLKWGLIGLWTGPAVALLIVAVVELGYLLFGLDWEGAVRDAERRNLAG</sequence>
<reference evidence="7" key="1">
    <citation type="journal article" date="2020" name="Stud. Mycol.">
        <title>101 Dothideomycetes genomes: a test case for predicting lifestyles and emergence of pathogens.</title>
        <authorList>
            <person name="Haridas S."/>
            <person name="Albert R."/>
            <person name="Binder M."/>
            <person name="Bloem J."/>
            <person name="Labutti K."/>
            <person name="Salamov A."/>
            <person name="Andreopoulos B."/>
            <person name="Baker S."/>
            <person name="Barry K."/>
            <person name="Bills G."/>
            <person name="Bluhm B."/>
            <person name="Cannon C."/>
            <person name="Castanera R."/>
            <person name="Culley D."/>
            <person name="Daum C."/>
            <person name="Ezra D."/>
            <person name="Gonzalez J."/>
            <person name="Henrissat B."/>
            <person name="Kuo A."/>
            <person name="Liang C."/>
            <person name="Lipzen A."/>
            <person name="Lutzoni F."/>
            <person name="Magnuson J."/>
            <person name="Mondo S."/>
            <person name="Nolan M."/>
            <person name="Ohm R."/>
            <person name="Pangilinan J."/>
            <person name="Park H.-J."/>
            <person name="Ramirez L."/>
            <person name="Alfaro M."/>
            <person name="Sun H."/>
            <person name="Tritt A."/>
            <person name="Yoshinaga Y."/>
            <person name="Zwiers L.-H."/>
            <person name="Turgeon B."/>
            <person name="Goodwin S."/>
            <person name="Spatafora J."/>
            <person name="Crous P."/>
            <person name="Grigoriev I."/>
        </authorList>
    </citation>
    <scope>NUCLEOTIDE SEQUENCE</scope>
    <source>
        <strain evidence="7">CBS 480.64</strain>
    </source>
</reference>